<evidence type="ECO:0000256" key="1">
    <source>
        <dbReference type="ARBA" id="ARBA00001933"/>
    </source>
</evidence>
<dbReference type="PIRSF" id="PIRSF000524">
    <property type="entry name" value="SPT"/>
    <property type="match status" value="1"/>
</dbReference>
<dbReference type="Pfam" id="PF00266">
    <property type="entry name" value="Aminotran_5"/>
    <property type="match status" value="1"/>
</dbReference>
<proteinExistence type="inferred from homology"/>
<comment type="similarity">
    <text evidence="2">Belongs to the class-V pyridoxal-phosphate-dependent aminotransferase family.</text>
</comment>
<reference evidence="9 10" key="1">
    <citation type="journal article" date="2009" name="Stand. Genomic Sci.">
        <title>Complete genome sequence of Sanguibacter keddieii type strain (ST-74).</title>
        <authorList>
            <person name="Ivanova N."/>
            <person name="Sikorski J."/>
            <person name="Sims D."/>
            <person name="Brettin T."/>
            <person name="Detter J.C."/>
            <person name="Han C."/>
            <person name="Lapidus A."/>
            <person name="Copeland A."/>
            <person name="Glavina Del Rio T."/>
            <person name="Nolan M."/>
            <person name="Chen F."/>
            <person name="Lucas S."/>
            <person name="Tice H."/>
            <person name="Cheng J.F."/>
            <person name="Bruce D."/>
            <person name="Goodwin L."/>
            <person name="Pitluck S."/>
            <person name="Pati A."/>
            <person name="Mavromatis K."/>
            <person name="Chen A."/>
            <person name="Palaniappan K."/>
            <person name="D'haeseleer P."/>
            <person name="Chain P."/>
            <person name="Bristow J."/>
            <person name="Eisen J.A."/>
            <person name="Markowitz V."/>
            <person name="Hugenholtz P."/>
            <person name="Goker M."/>
            <person name="Pukall R."/>
            <person name="Klenk H.P."/>
            <person name="Kyrpides N.C."/>
        </authorList>
    </citation>
    <scope>NUCLEOTIDE SEQUENCE [LARGE SCALE GENOMIC DNA]</scope>
    <source>
        <strain evidence="10">ATCC 51767 / DSM 10542 / NCFB 3025 / ST-74</strain>
    </source>
</reference>
<evidence type="ECO:0000256" key="7">
    <source>
        <dbReference type="PIRSR" id="PIRSR000524-50"/>
    </source>
</evidence>
<dbReference type="eggNOG" id="COG0075">
    <property type="taxonomic scope" value="Bacteria"/>
</dbReference>
<dbReference type="EMBL" id="CP001819">
    <property type="protein sequence ID" value="ACZ21799.1"/>
    <property type="molecule type" value="Genomic_DNA"/>
</dbReference>
<dbReference type="PANTHER" id="PTHR21152">
    <property type="entry name" value="AMINOTRANSFERASE CLASS V"/>
    <property type="match status" value="1"/>
</dbReference>
<evidence type="ECO:0000256" key="5">
    <source>
        <dbReference type="ARBA" id="ARBA00022898"/>
    </source>
</evidence>
<dbReference type="KEGG" id="ske:Sked_18740"/>
<dbReference type="InterPro" id="IPR024169">
    <property type="entry name" value="SP_NH2Trfase/AEP_transaminase"/>
</dbReference>
<keyword evidence="5 7" id="KW-0663">Pyridoxal phosphate</keyword>
<dbReference type="HOGENOM" id="CLU_027686_0_1_11"/>
<evidence type="ECO:0000313" key="10">
    <source>
        <dbReference type="Proteomes" id="UP000000322"/>
    </source>
</evidence>
<gene>
    <name evidence="9" type="ordered locus">Sked_18740</name>
</gene>
<keyword evidence="10" id="KW-1185">Reference proteome</keyword>
<keyword evidence="4" id="KW-0808">Transferase</keyword>
<dbReference type="RefSeq" id="WP_012866868.1">
    <property type="nucleotide sequence ID" value="NC_013521.1"/>
</dbReference>
<dbReference type="Gene3D" id="3.90.1150.10">
    <property type="entry name" value="Aspartate Aminotransferase, domain 1"/>
    <property type="match status" value="1"/>
</dbReference>
<feature type="domain" description="Aminotransferase class V" evidence="8">
    <location>
        <begin position="20"/>
        <end position="295"/>
    </location>
</feature>
<accession>D1BH79</accession>
<evidence type="ECO:0000256" key="2">
    <source>
        <dbReference type="ARBA" id="ARBA00009236"/>
    </source>
</evidence>
<dbReference type="GO" id="GO:0004760">
    <property type="term" value="F:L-serine-pyruvate transaminase activity"/>
    <property type="evidence" value="ECO:0007669"/>
    <property type="project" value="TreeGrafter"/>
</dbReference>
<dbReference type="InterPro" id="IPR015424">
    <property type="entry name" value="PyrdxlP-dep_Trfase"/>
</dbReference>
<dbReference type="STRING" id="446469.Sked_18740"/>
<evidence type="ECO:0000256" key="6">
    <source>
        <dbReference type="PIRSR" id="PIRSR000524-1"/>
    </source>
</evidence>
<comment type="cofactor">
    <cofactor evidence="1 7">
        <name>pyridoxal 5'-phosphate</name>
        <dbReference type="ChEBI" id="CHEBI:597326"/>
    </cofactor>
</comment>
<dbReference type="Gene3D" id="3.40.640.10">
    <property type="entry name" value="Type I PLP-dependent aspartate aminotransferase-like (Major domain)"/>
    <property type="match status" value="1"/>
</dbReference>
<dbReference type="InterPro" id="IPR015421">
    <property type="entry name" value="PyrdxlP-dep_Trfase_major"/>
</dbReference>
<organism evidence="9 10">
    <name type="scientific">Sanguibacter keddieii (strain ATCC 51767 / DSM 10542 / NCFB 3025 / ST-74)</name>
    <dbReference type="NCBI Taxonomy" id="446469"/>
    <lineage>
        <taxon>Bacteria</taxon>
        <taxon>Bacillati</taxon>
        <taxon>Actinomycetota</taxon>
        <taxon>Actinomycetes</taxon>
        <taxon>Micrococcales</taxon>
        <taxon>Sanguibacteraceae</taxon>
        <taxon>Sanguibacter</taxon>
    </lineage>
</organism>
<protein>
    <submittedName>
        <fullName evidence="9">Serine-pyruvate aminotransferase/archaeal aspartate aminotransferase</fullName>
    </submittedName>
</protein>
<evidence type="ECO:0000256" key="4">
    <source>
        <dbReference type="ARBA" id="ARBA00022679"/>
    </source>
</evidence>
<dbReference type="Proteomes" id="UP000000322">
    <property type="component" value="Chromosome"/>
</dbReference>
<dbReference type="InterPro" id="IPR015422">
    <property type="entry name" value="PyrdxlP-dep_Trfase_small"/>
</dbReference>
<dbReference type="SUPFAM" id="SSF53383">
    <property type="entry name" value="PLP-dependent transferases"/>
    <property type="match status" value="1"/>
</dbReference>
<feature type="binding site" evidence="6">
    <location>
        <position position="322"/>
    </location>
    <ligand>
        <name>substrate</name>
    </ligand>
</feature>
<dbReference type="PANTHER" id="PTHR21152:SF24">
    <property type="entry name" value="ALANINE--GLYOXYLATE AMINOTRANSFERASE 1"/>
    <property type="match status" value="1"/>
</dbReference>
<evidence type="ECO:0000256" key="3">
    <source>
        <dbReference type="ARBA" id="ARBA00022576"/>
    </source>
</evidence>
<dbReference type="GO" id="GO:0019265">
    <property type="term" value="P:glycine biosynthetic process, by transamination of glyoxylate"/>
    <property type="evidence" value="ECO:0007669"/>
    <property type="project" value="TreeGrafter"/>
</dbReference>
<name>D1BH79_SANKS</name>
<dbReference type="GO" id="GO:0008453">
    <property type="term" value="F:alanine-glyoxylate transaminase activity"/>
    <property type="evidence" value="ECO:0007669"/>
    <property type="project" value="TreeGrafter"/>
</dbReference>
<dbReference type="InterPro" id="IPR000192">
    <property type="entry name" value="Aminotrans_V_dom"/>
</dbReference>
<keyword evidence="3 9" id="KW-0032">Aminotransferase</keyword>
<dbReference type="AlphaFoldDB" id="D1BH79"/>
<feature type="modified residue" description="N6-(pyridoxal phosphate)lysine" evidence="7">
    <location>
        <position position="172"/>
    </location>
</feature>
<evidence type="ECO:0000313" key="9">
    <source>
        <dbReference type="EMBL" id="ACZ21799.1"/>
    </source>
</evidence>
<dbReference type="OrthoDB" id="9766472at2"/>
<evidence type="ECO:0000259" key="8">
    <source>
        <dbReference type="Pfam" id="PF00266"/>
    </source>
</evidence>
<sequence>MTTFDPSTLLDPPPLEAATLARIEQQVAALLGTDDTVVLFQAEAILALEAVATALAAPGRRAVNVATGPYGVIFGDWMRRAGAEVVDVTSALDSVATVDQVVAALDAHPGTEILALAHAEAATGGSNPVAEIVRAARERGVVTVVDAVASVGAEPVEPSVWGTDVCVIGPQKALAGPAGVSAATVSDRAWALAGSNPSALRTSSLSLLDWRDGWLRSDRTVVPGTPSVLETRALGAALDRVEAEGLEAVIARHEAAAARARAGLGALGLRTWQRGPLGYASVVTTVAVPDGVDGHAFSRAAVAAGGGLVMAGPGALAGRLVRINHTGRQATPEAVDRGLEALHGAVRAVGAGGAVGARPTA</sequence>